<name>A0A166WNK6_9AGAM</name>
<accession>A0A166WNK6</accession>
<gene>
    <name evidence="2" type="ORF">FIBSPDRAFT_881425</name>
</gene>
<keyword evidence="3" id="KW-1185">Reference proteome</keyword>
<dbReference type="EMBL" id="KV417481">
    <property type="protein sequence ID" value="KZP33940.1"/>
    <property type="molecule type" value="Genomic_DNA"/>
</dbReference>
<organism evidence="2 3">
    <name type="scientific">Athelia psychrophila</name>
    <dbReference type="NCBI Taxonomy" id="1759441"/>
    <lineage>
        <taxon>Eukaryota</taxon>
        <taxon>Fungi</taxon>
        <taxon>Dikarya</taxon>
        <taxon>Basidiomycota</taxon>
        <taxon>Agaricomycotina</taxon>
        <taxon>Agaricomycetes</taxon>
        <taxon>Agaricomycetidae</taxon>
        <taxon>Atheliales</taxon>
        <taxon>Atheliaceae</taxon>
        <taxon>Athelia</taxon>
    </lineage>
</organism>
<evidence type="ECO:0000313" key="3">
    <source>
        <dbReference type="Proteomes" id="UP000076532"/>
    </source>
</evidence>
<dbReference type="AlphaFoldDB" id="A0A166WNK6"/>
<protein>
    <recommendedName>
        <fullName evidence="4">Secreted protein</fullName>
    </recommendedName>
</protein>
<evidence type="ECO:0000313" key="2">
    <source>
        <dbReference type="EMBL" id="KZP33940.1"/>
    </source>
</evidence>
<feature type="chain" id="PRO_5007881923" description="Secreted protein" evidence="1">
    <location>
        <begin position="21"/>
        <end position="142"/>
    </location>
</feature>
<evidence type="ECO:0008006" key="4">
    <source>
        <dbReference type="Google" id="ProtNLM"/>
    </source>
</evidence>
<reference evidence="2 3" key="1">
    <citation type="journal article" date="2016" name="Mol. Biol. Evol.">
        <title>Comparative Genomics of Early-Diverging Mushroom-Forming Fungi Provides Insights into the Origins of Lignocellulose Decay Capabilities.</title>
        <authorList>
            <person name="Nagy L.G."/>
            <person name="Riley R."/>
            <person name="Tritt A."/>
            <person name="Adam C."/>
            <person name="Daum C."/>
            <person name="Floudas D."/>
            <person name="Sun H."/>
            <person name="Yadav J.S."/>
            <person name="Pangilinan J."/>
            <person name="Larsson K.H."/>
            <person name="Matsuura K."/>
            <person name="Barry K."/>
            <person name="Labutti K."/>
            <person name="Kuo R."/>
            <person name="Ohm R.A."/>
            <person name="Bhattacharya S.S."/>
            <person name="Shirouzu T."/>
            <person name="Yoshinaga Y."/>
            <person name="Martin F.M."/>
            <person name="Grigoriev I.V."/>
            <person name="Hibbett D.S."/>
        </authorList>
    </citation>
    <scope>NUCLEOTIDE SEQUENCE [LARGE SCALE GENOMIC DNA]</scope>
    <source>
        <strain evidence="2 3">CBS 109695</strain>
    </source>
</reference>
<sequence length="142" mass="15586">MVWPACTVLTLFWNLPLASQNHTEPVSLSTSWPTRAALNPFGYYPLASPCHTEPVSPSTSWPAIAVLNLVSSLLYGQPVPCCTCFHLACKYHAKPVPKSSLWPAYTTLNLVQFKMYDSLMSGQAALFSPTFDLASSGWPVLH</sequence>
<dbReference type="Proteomes" id="UP000076532">
    <property type="component" value="Unassembled WGS sequence"/>
</dbReference>
<proteinExistence type="predicted"/>
<keyword evidence="1" id="KW-0732">Signal</keyword>
<feature type="signal peptide" evidence="1">
    <location>
        <begin position="1"/>
        <end position="20"/>
    </location>
</feature>
<evidence type="ECO:0000256" key="1">
    <source>
        <dbReference type="SAM" id="SignalP"/>
    </source>
</evidence>